<dbReference type="Proteomes" id="UP000321397">
    <property type="component" value="Chromosome"/>
</dbReference>
<dbReference type="EMBL" id="AP019834">
    <property type="protein sequence ID" value="BBM48417.1"/>
    <property type="molecule type" value="Genomic_DNA"/>
</dbReference>
<gene>
    <name evidence="1" type="ORF">JMUB3933_1933</name>
</gene>
<evidence type="ECO:0000313" key="1">
    <source>
        <dbReference type="EMBL" id="BBM48417.1"/>
    </source>
</evidence>
<reference evidence="1 2" key="1">
    <citation type="submission" date="2019-07" db="EMBL/GenBank/DDBJ databases">
        <title>Complete Genome Sequence of Leptotrichia wadei Strain JMUB3933.</title>
        <authorList>
            <person name="Watanabe S."/>
            <person name="Cui L."/>
        </authorList>
    </citation>
    <scope>NUCLEOTIDE SEQUENCE [LARGE SCALE GENOMIC DNA]</scope>
    <source>
        <strain evidence="1 2">JMUB3933</strain>
    </source>
</reference>
<name>A0A510KB54_9FUSO</name>
<dbReference type="AlphaFoldDB" id="A0A510KB54"/>
<sequence length="67" mass="8080">MVLMISGTVIIFFLVYFIAKLKEEIEDLQGKIVGLKAQLAIEKMWSRRKRKRKRTKTCKYKNYRIKK</sequence>
<proteinExistence type="predicted"/>
<evidence type="ECO:0000313" key="2">
    <source>
        <dbReference type="Proteomes" id="UP000321397"/>
    </source>
</evidence>
<protein>
    <submittedName>
        <fullName evidence="1">Uncharacterized protein</fullName>
    </submittedName>
</protein>
<dbReference type="RefSeq" id="WP_146961867.1">
    <property type="nucleotide sequence ID" value="NZ_AP019834.1"/>
</dbReference>
<organism evidence="1 2">
    <name type="scientific">Leptotrichia wadei</name>
    <dbReference type="NCBI Taxonomy" id="157687"/>
    <lineage>
        <taxon>Bacteria</taxon>
        <taxon>Fusobacteriati</taxon>
        <taxon>Fusobacteriota</taxon>
        <taxon>Fusobacteriia</taxon>
        <taxon>Fusobacteriales</taxon>
        <taxon>Leptotrichiaceae</taxon>
        <taxon>Leptotrichia</taxon>
    </lineage>
</organism>
<accession>A0A510KB54</accession>